<keyword evidence="2" id="KW-0238">DNA-binding</keyword>
<dbReference type="PANTHER" id="PTHR43537:SF5">
    <property type="entry name" value="UXU OPERON TRANSCRIPTIONAL REGULATOR"/>
    <property type="match status" value="1"/>
</dbReference>
<dbReference type="PANTHER" id="PTHR43537">
    <property type="entry name" value="TRANSCRIPTIONAL REGULATOR, GNTR FAMILY"/>
    <property type="match status" value="1"/>
</dbReference>
<dbReference type="GO" id="GO:0003700">
    <property type="term" value="F:DNA-binding transcription factor activity"/>
    <property type="evidence" value="ECO:0007669"/>
    <property type="project" value="InterPro"/>
</dbReference>
<dbReference type="Gene3D" id="1.20.120.530">
    <property type="entry name" value="GntR ligand-binding domain-like"/>
    <property type="match status" value="1"/>
</dbReference>
<dbReference type="SUPFAM" id="SSF46785">
    <property type="entry name" value="Winged helix' DNA-binding domain"/>
    <property type="match status" value="1"/>
</dbReference>
<dbReference type="PROSITE" id="PS50949">
    <property type="entry name" value="HTH_GNTR"/>
    <property type="match status" value="1"/>
</dbReference>
<dbReference type="InterPro" id="IPR011711">
    <property type="entry name" value="GntR_C"/>
</dbReference>
<dbReference type="Pfam" id="PF00392">
    <property type="entry name" value="GntR"/>
    <property type="match status" value="1"/>
</dbReference>
<dbReference type="Gene3D" id="1.10.10.10">
    <property type="entry name" value="Winged helix-like DNA-binding domain superfamily/Winged helix DNA-binding domain"/>
    <property type="match status" value="1"/>
</dbReference>
<accession>A0A6L6JJK5</accession>
<evidence type="ECO:0000313" key="6">
    <source>
        <dbReference type="Proteomes" id="UP000478183"/>
    </source>
</evidence>
<comment type="caution">
    <text evidence="5">The sequence shown here is derived from an EMBL/GenBank/DDBJ whole genome shotgun (WGS) entry which is preliminary data.</text>
</comment>
<organism evidence="5 6">
    <name type="scientific">Paracoccus aestuariivivens</name>
    <dbReference type="NCBI Taxonomy" id="1820333"/>
    <lineage>
        <taxon>Bacteria</taxon>
        <taxon>Pseudomonadati</taxon>
        <taxon>Pseudomonadota</taxon>
        <taxon>Alphaproteobacteria</taxon>
        <taxon>Rhodobacterales</taxon>
        <taxon>Paracoccaceae</taxon>
        <taxon>Paracoccus</taxon>
    </lineage>
</organism>
<reference evidence="5 6" key="1">
    <citation type="submission" date="2019-11" db="EMBL/GenBank/DDBJ databases">
        <authorList>
            <person name="Dong K."/>
        </authorList>
    </citation>
    <scope>NUCLEOTIDE SEQUENCE [LARGE SCALE GENOMIC DNA]</scope>
    <source>
        <strain evidence="5 6">NBRC 111993</strain>
    </source>
</reference>
<evidence type="ECO:0000256" key="1">
    <source>
        <dbReference type="ARBA" id="ARBA00023015"/>
    </source>
</evidence>
<protein>
    <submittedName>
        <fullName evidence="5">FCD domain-containing protein</fullName>
    </submittedName>
</protein>
<dbReference type="EMBL" id="WMIE01000049">
    <property type="protein sequence ID" value="MTH80334.1"/>
    <property type="molecule type" value="Genomic_DNA"/>
</dbReference>
<evidence type="ECO:0000256" key="2">
    <source>
        <dbReference type="ARBA" id="ARBA00023125"/>
    </source>
</evidence>
<dbReference type="SUPFAM" id="SSF48008">
    <property type="entry name" value="GntR ligand-binding domain-like"/>
    <property type="match status" value="1"/>
</dbReference>
<dbReference type="GO" id="GO:0003677">
    <property type="term" value="F:DNA binding"/>
    <property type="evidence" value="ECO:0007669"/>
    <property type="project" value="UniProtKB-KW"/>
</dbReference>
<gene>
    <name evidence="5" type="ORF">GL286_21905</name>
</gene>
<dbReference type="Pfam" id="PF07729">
    <property type="entry name" value="FCD"/>
    <property type="match status" value="1"/>
</dbReference>
<dbReference type="InterPro" id="IPR036390">
    <property type="entry name" value="WH_DNA-bd_sf"/>
</dbReference>
<keyword evidence="1" id="KW-0805">Transcription regulation</keyword>
<dbReference type="SMART" id="SM00895">
    <property type="entry name" value="FCD"/>
    <property type="match status" value="1"/>
</dbReference>
<dbReference type="InterPro" id="IPR008920">
    <property type="entry name" value="TF_FadR/GntR_C"/>
</dbReference>
<evidence type="ECO:0000259" key="4">
    <source>
        <dbReference type="PROSITE" id="PS50949"/>
    </source>
</evidence>
<name>A0A6L6JJK5_9RHOB</name>
<feature type="domain" description="HTH gntR-type" evidence="4">
    <location>
        <begin position="1"/>
        <end position="62"/>
    </location>
</feature>
<keyword evidence="3" id="KW-0804">Transcription</keyword>
<dbReference type="InterPro" id="IPR036388">
    <property type="entry name" value="WH-like_DNA-bd_sf"/>
</dbReference>
<proteinExistence type="predicted"/>
<evidence type="ECO:0000256" key="3">
    <source>
        <dbReference type="ARBA" id="ARBA00023163"/>
    </source>
</evidence>
<sequence>MRDIRTLIRDKKLVSGDVLPSEAALATELAVSRTVAREALRGLAALRILEVGNGRRARVAAADADALSMILDHTVYTGQLSIQQILDVRRTLELRTVSLAALRRSDAEARELLDVVGRMFEALEENAPETIMDLDISFHEIIARASGNALYSILVNSFRVITRQTWAIGWRSRATYQNRQENIFCHERIATAILAQDPGRAEAAIGEHFDSAVTVLLRAGVT</sequence>
<dbReference type="OrthoDB" id="9800645at2"/>
<evidence type="ECO:0000313" key="5">
    <source>
        <dbReference type="EMBL" id="MTH80334.1"/>
    </source>
</evidence>
<dbReference type="PRINTS" id="PR00035">
    <property type="entry name" value="HTHGNTR"/>
</dbReference>
<dbReference type="Proteomes" id="UP000478183">
    <property type="component" value="Unassembled WGS sequence"/>
</dbReference>
<dbReference type="AlphaFoldDB" id="A0A6L6JJK5"/>
<dbReference type="InterPro" id="IPR000524">
    <property type="entry name" value="Tscrpt_reg_HTH_GntR"/>
</dbReference>
<keyword evidence="6" id="KW-1185">Reference proteome</keyword>
<dbReference type="SMART" id="SM00345">
    <property type="entry name" value="HTH_GNTR"/>
    <property type="match status" value="1"/>
</dbReference>